<accession>A0A103ZR96</accession>
<dbReference type="PANTHER" id="PTHR30160">
    <property type="entry name" value="TETRAACYLDISACCHARIDE 4'-KINASE-RELATED"/>
    <property type="match status" value="1"/>
</dbReference>
<dbReference type="Proteomes" id="UP000069001">
    <property type="component" value="Unassembled WGS sequence"/>
</dbReference>
<organism evidence="3 4">
    <name type="scientific">Burkholderia cepacia</name>
    <name type="common">Pseudomonas cepacia</name>
    <dbReference type="NCBI Taxonomy" id="292"/>
    <lineage>
        <taxon>Bacteria</taxon>
        <taxon>Pseudomonadati</taxon>
        <taxon>Pseudomonadota</taxon>
        <taxon>Betaproteobacteria</taxon>
        <taxon>Burkholderiales</taxon>
        <taxon>Burkholderiaceae</taxon>
        <taxon>Burkholderia</taxon>
        <taxon>Burkholderia cepacia complex</taxon>
    </lineage>
</organism>
<protein>
    <submittedName>
        <fullName evidence="3">Glycosyl transferase</fullName>
    </submittedName>
</protein>
<dbReference type="InterPro" id="IPR051199">
    <property type="entry name" value="LPS_LOS_Heptosyltrfase"/>
</dbReference>
<dbReference type="GO" id="GO:0005829">
    <property type="term" value="C:cytosol"/>
    <property type="evidence" value="ECO:0007669"/>
    <property type="project" value="TreeGrafter"/>
</dbReference>
<dbReference type="PANTHER" id="PTHR30160:SF1">
    <property type="entry name" value="LIPOPOLYSACCHARIDE 1,2-N-ACETYLGLUCOSAMINETRANSFERASE-RELATED"/>
    <property type="match status" value="1"/>
</dbReference>
<proteinExistence type="predicted"/>
<dbReference type="AlphaFoldDB" id="A0A103ZR96"/>
<evidence type="ECO:0000313" key="4">
    <source>
        <dbReference type="Proteomes" id="UP000069001"/>
    </source>
</evidence>
<reference evidence="3 4" key="1">
    <citation type="submission" date="2015-11" db="EMBL/GenBank/DDBJ databases">
        <title>Expanding the genomic diversity of Burkholderia species for the development of highly accurate diagnostics.</title>
        <authorList>
            <person name="Sahl J."/>
            <person name="Keim P."/>
            <person name="Wagner D."/>
        </authorList>
    </citation>
    <scope>NUCLEOTIDE SEQUENCE [LARGE SCALE GENOMIC DNA]</scope>
    <source>
        <strain evidence="3 4">MSMB1302</strain>
    </source>
</reference>
<keyword evidence="1" id="KW-0328">Glycosyltransferase</keyword>
<dbReference type="RefSeq" id="WP_059729308.1">
    <property type="nucleotide sequence ID" value="NZ_LOYH01000037.1"/>
</dbReference>
<dbReference type="Pfam" id="PF01075">
    <property type="entry name" value="Glyco_transf_9"/>
    <property type="match status" value="1"/>
</dbReference>
<dbReference type="EMBL" id="LOYH01000037">
    <property type="protein sequence ID" value="KVK84671.1"/>
    <property type="molecule type" value="Genomic_DNA"/>
</dbReference>
<name>A0A103ZR96_BURCE</name>
<dbReference type="GO" id="GO:0009244">
    <property type="term" value="P:lipopolysaccharide core region biosynthetic process"/>
    <property type="evidence" value="ECO:0007669"/>
    <property type="project" value="TreeGrafter"/>
</dbReference>
<dbReference type="CDD" id="cd03789">
    <property type="entry name" value="GT9_LPS_heptosyltransferase"/>
    <property type="match status" value="1"/>
</dbReference>
<gene>
    <name evidence="3" type="ORF">WS90_11425</name>
</gene>
<evidence type="ECO:0000256" key="1">
    <source>
        <dbReference type="ARBA" id="ARBA00022676"/>
    </source>
</evidence>
<sequence length="400" mass="42863">MSAAWSRARRILCVRLDSIGDVLMTTPALRALKEGGRGRRLTLLTSRTGAALAKHLPMIDDVWSYDAPWMKHPDVRGDPVADLDMIGRLLAGRFDAAAIFTVYSQNPLPAAMMCWLAGIPLRLAHCRENPYELLTDRVPESEPEAHVRHEVARQLALVRAVGARTSDWRMAFDPGDAARRAVHARLRAALQCRGGARRPEAGPARWLVVHPGASAASRRWPAERFGAAAAAVAPLFDGIAVTGSAAERALVDAVCERAGPRAVPLAGTLPLGELGALIERADLLLSNNSGPVHLAAALGTPVVDLYALTNPQHTPWRVPHRVLNVDVPCRNCYRSVCNQTGHPCLLGVRVDDVVAAVHALLGGSARHARRAAARAAARGDEPVAACASNVIPFAHVITRN</sequence>
<keyword evidence="2 3" id="KW-0808">Transferase</keyword>
<dbReference type="InterPro" id="IPR002201">
    <property type="entry name" value="Glyco_trans_9"/>
</dbReference>
<dbReference type="SUPFAM" id="SSF53756">
    <property type="entry name" value="UDP-Glycosyltransferase/glycogen phosphorylase"/>
    <property type="match status" value="1"/>
</dbReference>
<evidence type="ECO:0000313" key="3">
    <source>
        <dbReference type="EMBL" id="KVK84671.1"/>
    </source>
</evidence>
<evidence type="ECO:0000256" key="2">
    <source>
        <dbReference type="ARBA" id="ARBA00022679"/>
    </source>
</evidence>
<dbReference type="Gene3D" id="3.40.50.2000">
    <property type="entry name" value="Glycogen Phosphorylase B"/>
    <property type="match status" value="2"/>
</dbReference>
<comment type="caution">
    <text evidence="3">The sequence shown here is derived from an EMBL/GenBank/DDBJ whole genome shotgun (WGS) entry which is preliminary data.</text>
</comment>
<dbReference type="GO" id="GO:0008713">
    <property type="term" value="F:ADP-heptose-lipopolysaccharide heptosyltransferase activity"/>
    <property type="evidence" value="ECO:0007669"/>
    <property type="project" value="TreeGrafter"/>
</dbReference>